<dbReference type="Proteomes" id="UP000002714">
    <property type="component" value="Chromosome"/>
</dbReference>
<dbReference type="GO" id="GO:0007165">
    <property type="term" value="P:signal transduction"/>
    <property type="evidence" value="ECO:0007669"/>
    <property type="project" value="UniProtKB-KW"/>
</dbReference>
<keyword evidence="4" id="KW-0472">Membrane</keyword>
<feature type="transmembrane region" description="Helical" evidence="4">
    <location>
        <begin position="12"/>
        <end position="33"/>
    </location>
</feature>
<feature type="domain" description="Methyl-accepting transducer" evidence="5">
    <location>
        <begin position="329"/>
        <end position="507"/>
    </location>
</feature>
<dbReference type="Pfam" id="PF12729">
    <property type="entry name" value="4HB_MCP_1"/>
    <property type="match status" value="1"/>
</dbReference>
<keyword evidence="4" id="KW-1133">Transmembrane helix</keyword>
<gene>
    <name evidence="6" type="ordered locus">Suden_0981</name>
</gene>
<evidence type="ECO:0000256" key="2">
    <source>
        <dbReference type="PROSITE-ProRule" id="PRU00284"/>
    </source>
</evidence>
<dbReference type="PANTHER" id="PTHR32089">
    <property type="entry name" value="METHYL-ACCEPTING CHEMOTAXIS PROTEIN MCPB"/>
    <property type="match status" value="1"/>
</dbReference>
<dbReference type="SMART" id="SM00283">
    <property type="entry name" value="MA"/>
    <property type="match status" value="1"/>
</dbReference>
<dbReference type="KEGG" id="tdn:Suden_0981"/>
<protein>
    <submittedName>
        <fullName evidence="6">Methyl-accepting chemotaxis sensory transducer</fullName>
    </submittedName>
</protein>
<evidence type="ECO:0000256" key="4">
    <source>
        <dbReference type="SAM" id="Phobius"/>
    </source>
</evidence>
<proteinExistence type="predicted"/>
<accession>Q30RX2</accession>
<dbReference type="InterPro" id="IPR024478">
    <property type="entry name" value="HlyB_4HB_MCP"/>
</dbReference>
<dbReference type="GO" id="GO:0016020">
    <property type="term" value="C:membrane"/>
    <property type="evidence" value="ECO:0007669"/>
    <property type="project" value="InterPro"/>
</dbReference>
<keyword evidence="7" id="KW-1185">Reference proteome</keyword>
<evidence type="ECO:0000313" key="7">
    <source>
        <dbReference type="Proteomes" id="UP000002714"/>
    </source>
</evidence>
<dbReference type="Gene3D" id="6.10.340.10">
    <property type="match status" value="1"/>
</dbReference>
<organism evidence="6 7">
    <name type="scientific">Sulfurimonas denitrificans (strain ATCC 33889 / DSM 1251)</name>
    <name type="common">Thiomicrospira denitrificans (strain ATCC 33889 / DSM 1251)</name>
    <dbReference type="NCBI Taxonomy" id="326298"/>
    <lineage>
        <taxon>Bacteria</taxon>
        <taxon>Pseudomonadati</taxon>
        <taxon>Campylobacterota</taxon>
        <taxon>Epsilonproteobacteria</taxon>
        <taxon>Campylobacterales</taxon>
        <taxon>Sulfurimonadaceae</taxon>
        <taxon>Sulfurimonas</taxon>
    </lineage>
</organism>
<dbReference type="STRING" id="326298.Suden_0981"/>
<sequence>MFKNLSIYKKMNYFIVMVSSFVFIAALSIYFAMSHIASKYDHLHNNSMMGELSTLKIEKNLNYVSRLSRDIMLGGNFDKNIKKLKSTIDEIELLFNDLHKTIEIDSSRKLLHEAKESTMLFLNSSYNMMKSLSANEIKYEKENVYAAYSQELTPYANASRESFQKLLDLKADELERDSNELGVELNFFKYLVLVAGIIVGVAVFVLAIAIRKSIISGINEFTLLIGHVAKGDFSHKQNSTNEKDTELGIMGKELSSLITHTQNLISEINETITEASKGVFEHKISSVGMDGEFVKAIQSVSMSIEFMKLQHEKSQRDIFNAKISTKSVNVSESLSLIISDLNGNVEDLKIITSATKDASSLANESREDISDVVNELNALSQRVTINNESVLEIAQRTNEITSVIELITDIADQTNLLALNAAIEAARAGEHGRGFAVVADEVRKLAERTHKATGEISISIKSLQQDMHEIQESSSNMKETVDKSTNKINEFEETLIKLSENSLKMVNYSYGMENSIFIVLAKLEHILYKSRVYNSIISLHKMLDAQDTHECELGVWYGGEGRKRFSSTNSYKLIATPHEVVHKNANLNLAFIDKDSEKNTLKNSQKIIDNFDVMESASLEMFALLDKILQESSSV</sequence>
<keyword evidence="1 2" id="KW-0807">Transducer</keyword>
<evidence type="ECO:0000259" key="5">
    <source>
        <dbReference type="PROSITE" id="PS50111"/>
    </source>
</evidence>
<evidence type="ECO:0000256" key="3">
    <source>
        <dbReference type="SAM" id="Coils"/>
    </source>
</evidence>
<dbReference type="InterPro" id="IPR025991">
    <property type="entry name" value="Chemoreceptor_zinc-bind_dom"/>
</dbReference>
<dbReference type="RefSeq" id="WP_011372611.1">
    <property type="nucleotide sequence ID" value="NC_007575.1"/>
</dbReference>
<dbReference type="PANTHER" id="PTHR32089:SF112">
    <property type="entry name" value="LYSOZYME-LIKE PROTEIN-RELATED"/>
    <property type="match status" value="1"/>
</dbReference>
<dbReference type="InterPro" id="IPR004089">
    <property type="entry name" value="MCPsignal_dom"/>
</dbReference>
<reference evidence="6 7" key="1">
    <citation type="journal article" date="2008" name="Appl. Environ. Microbiol.">
        <title>Genome of the epsilonproteobacterial chemolithoautotroph Sulfurimonas denitrificans.</title>
        <authorList>
            <person name="Sievert S.M."/>
            <person name="Scott K.M."/>
            <person name="Klotz M.G."/>
            <person name="Chain P.S.G."/>
            <person name="Hauser L.J."/>
            <person name="Hemp J."/>
            <person name="Huegler M."/>
            <person name="Land M."/>
            <person name="Lapidus A."/>
            <person name="Larimer F.W."/>
            <person name="Lucas S."/>
            <person name="Malfatti S.A."/>
            <person name="Meyer F."/>
            <person name="Paulsen I.T."/>
            <person name="Ren Q."/>
            <person name="Simon J."/>
            <person name="Bailey K."/>
            <person name="Diaz E."/>
            <person name="Fitzpatrick K.A."/>
            <person name="Glover B."/>
            <person name="Gwatney N."/>
            <person name="Korajkic A."/>
            <person name="Long A."/>
            <person name="Mobberley J.M."/>
            <person name="Pantry S.N."/>
            <person name="Pazder G."/>
            <person name="Peterson S."/>
            <person name="Quintanilla J.D."/>
            <person name="Sprinkle R."/>
            <person name="Stephens J."/>
            <person name="Thomas P."/>
            <person name="Vaughn R."/>
            <person name="Weber M.J."/>
            <person name="Wooten L.L."/>
        </authorList>
    </citation>
    <scope>NUCLEOTIDE SEQUENCE [LARGE SCALE GENOMIC DNA]</scope>
    <source>
        <strain evidence="7">ATCC 33889 / DSM 1251</strain>
    </source>
</reference>
<dbReference type="Gene3D" id="1.10.287.950">
    <property type="entry name" value="Methyl-accepting chemotaxis protein"/>
    <property type="match status" value="1"/>
</dbReference>
<dbReference type="Pfam" id="PF00015">
    <property type="entry name" value="MCPsignal"/>
    <property type="match status" value="1"/>
</dbReference>
<evidence type="ECO:0000256" key="1">
    <source>
        <dbReference type="ARBA" id="ARBA00023224"/>
    </source>
</evidence>
<name>Q30RX2_SULDN</name>
<feature type="transmembrane region" description="Helical" evidence="4">
    <location>
        <begin position="187"/>
        <end position="210"/>
    </location>
</feature>
<dbReference type="PROSITE" id="PS50111">
    <property type="entry name" value="CHEMOTAXIS_TRANSDUC_2"/>
    <property type="match status" value="1"/>
</dbReference>
<keyword evidence="4" id="KW-0812">Transmembrane</keyword>
<dbReference type="EMBL" id="CP000153">
    <property type="protein sequence ID" value="ABB44259.1"/>
    <property type="molecule type" value="Genomic_DNA"/>
</dbReference>
<dbReference type="eggNOG" id="COG0840">
    <property type="taxonomic scope" value="Bacteria"/>
</dbReference>
<dbReference type="SUPFAM" id="SSF58104">
    <property type="entry name" value="Methyl-accepting chemotaxis protein (MCP) signaling domain"/>
    <property type="match status" value="1"/>
</dbReference>
<dbReference type="OrthoDB" id="1808874at2"/>
<evidence type="ECO:0000313" key="6">
    <source>
        <dbReference type="EMBL" id="ABB44259.1"/>
    </source>
</evidence>
<keyword evidence="3" id="KW-0175">Coiled coil</keyword>
<dbReference type="AlphaFoldDB" id="Q30RX2"/>
<dbReference type="HOGENOM" id="CLU_000445_107_27_7"/>
<feature type="coiled-coil region" evidence="3">
    <location>
        <begin position="460"/>
        <end position="501"/>
    </location>
</feature>
<dbReference type="Pfam" id="PF13682">
    <property type="entry name" value="CZB"/>
    <property type="match status" value="1"/>
</dbReference>